<dbReference type="GO" id="GO:0003677">
    <property type="term" value="F:DNA binding"/>
    <property type="evidence" value="ECO:0007669"/>
    <property type="project" value="UniProtKB-KW"/>
</dbReference>
<comment type="similarity">
    <text evidence="1">Belongs to the 'phage' integrase family.</text>
</comment>
<keyword evidence="3" id="KW-0238">DNA-binding</keyword>
<sequence length="440" mass="50509">MAYENRHSFRDGKIVLYTRNGRPTFHARLSIDGMDGYVVRSTKRTSVEEARRVAEEWYDDYRYKIRHGLETGTHTFATLWKRWLAANRATLSTPRLRYISGTIDRYLMPYFGDMSVSSITDKVVAGYWDWRINYWVSETGQAKIASAQKTRTTAKRPYKQKLGNVAKVPAPKTLKMEQSVLRQIFGWAARSGIVSYPPEVKAPVTKSPGTVSRRPAFDFDEWQQLYRFLRVWAAGEHESGSDGGRSPKRSAHSLHLWQRQLLRNYVLIMGMTGLRPNEARQLRWKDVQVIQNGNDHTFVALHVSPTTKTGERLCIPLARCRDVLERVRAASTHTQPDDFVFCGRDGTPIENFGKTFKSVLTEAGLLKDRFGRVRTIYSLRHTYATLRILHGSVSIDDLAQNMGTSPAIIFQHYRHITTRQRAKELGGVLNTEMSRKGLYF</sequence>
<dbReference type="GO" id="GO:0015074">
    <property type="term" value="P:DNA integration"/>
    <property type="evidence" value="ECO:0007669"/>
    <property type="project" value="UniProtKB-KW"/>
</dbReference>
<evidence type="ECO:0000256" key="1">
    <source>
        <dbReference type="ARBA" id="ARBA00008857"/>
    </source>
</evidence>
<evidence type="ECO:0000256" key="4">
    <source>
        <dbReference type="ARBA" id="ARBA00023172"/>
    </source>
</evidence>
<keyword evidence="7" id="KW-1185">Reference proteome</keyword>
<evidence type="ECO:0000256" key="2">
    <source>
        <dbReference type="ARBA" id="ARBA00022908"/>
    </source>
</evidence>
<dbReference type="PROSITE" id="PS51898">
    <property type="entry name" value="TYR_RECOMBINASE"/>
    <property type="match status" value="1"/>
</dbReference>
<name>A0A918XQ44_9PROT</name>
<comment type="caution">
    <text evidence="6">The sequence shown here is derived from an EMBL/GenBank/DDBJ whole genome shotgun (WGS) entry which is preliminary data.</text>
</comment>
<dbReference type="InterPro" id="IPR010998">
    <property type="entry name" value="Integrase_recombinase_N"/>
</dbReference>
<accession>A0A918XQ44</accession>
<dbReference type="GO" id="GO:0006310">
    <property type="term" value="P:DNA recombination"/>
    <property type="evidence" value="ECO:0007669"/>
    <property type="project" value="UniProtKB-KW"/>
</dbReference>
<reference evidence="6" key="1">
    <citation type="journal article" date="2014" name="Int. J. Syst. Evol. Microbiol.">
        <title>Complete genome sequence of Corynebacterium casei LMG S-19264T (=DSM 44701T), isolated from a smear-ripened cheese.</title>
        <authorList>
            <consortium name="US DOE Joint Genome Institute (JGI-PGF)"/>
            <person name="Walter F."/>
            <person name="Albersmeier A."/>
            <person name="Kalinowski J."/>
            <person name="Ruckert C."/>
        </authorList>
    </citation>
    <scope>NUCLEOTIDE SEQUENCE</scope>
    <source>
        <strain evidence="6">KCTC 42651</strain>
    </source>
</reference>
<dbReference type="AlphaFoldDB" id="A0A918XQ44"/>
<dbReference type="SUPFAM" id="SSF56349">
    <property type="entry name" value="DNA breaking-rejoining enzymes"/>
    <property type="match status" value="1"/>
</dbReference>
<evidence type="ECO:0000259" key="5">
    <source>
        <dbReference type="PROSITE" id="PS51898"/>
    </source>
</evidence>
<dbReference type="RefSeq" id="WP_189988390.1">
    <property type="nucleotide sequence ID" value="NZ_BMZS01000003.1"/>
</dbReference>
<evidence type="ECO:0000313" key="6">
    <source>
        <dbReference type="EMBL" id="GHD46498.1"/>
    </source>
</evidence>
<gene>
    <name evidence="6" type="ORF">GCM10017083_15670</name>
</gene>
<keyword evidence="2" id="KW-0229">DNA integration</keyword>
<dbReference type="Gene3D" id="1.10.443.10">
    <property type="entry name" value="Intergrase catalytic core"/>
    <property type="match status" value="1"/>
</dbReference>
<protein>
    <recommendedName>
        <fullName evidence="5">Tyr recombinase domain-containing protein</fullName>
    </recommendedName>
</protein>
<dbReference type="PANTHER" id="PTHR30349">
    <property type="entry name" value="PHAGE INTEGRASE-RELATED"/>
    <property type="match status" value="1"/>
</dbReference>
<evidence type="ECO:0000313" key="7">
    <source>
        <dbReference type="Proteomes" id="UP000630353"/>
    </source>
</evidence>
<dbReference type="Pfam" id="PF00589">
    <property type="entry name" value="Phage_integrase"/>
    <property type="match status" value="1"/>
</dbReference>
<dbReference type="InterPro" id="IPR011010">
    <property type="entry name" value="DNA_brk_join_enz"/>
</dbReference>
<evidence type="ECO:0000256" key="3">
    <source>
        <dbReference type="ARBA" id="ARBA00023125"/>
    </source>
</evidence>
<dbReference type="InterPro" id="IPR050090">
    <property type="entry name" value="Tyrosine_recombinase_XerCD"/>
</dbReference>
<dbReference type="InterPro" id="IPR002104">
    <property type="entry name" value="Integrase_catalytic"/>
</dbReference>
<reference evidence="6" key="2">
    <citation type="submission" date="2020-09" db="EMBL/GenBank/DDBJ databases">
        <authorList>
            <person name="Sun Q."/>
            <person name="Kim S."/>
        </authorList>
    </citation>
    <scope>NUCLEOTIDE SEQUENCE</scope>
    <source>
        <strain evidence="6">KCTC 42651</strain>
    </source>
</reference>
<dbReference type="InterPro" id="IPR013762">
    <property type="entry name" value="Integrase-like_cat_sf"/>
</dbReference>
<feature type="domain" description="Tyr recombinase" evidence="5">
    <location>
        <begin position="212"/>
        <end position="427"/>
    </location>
</feature>
<dbReference type="PANTHER" id="PTHR30349:SF41">
    <property type="entry name" value="INTEGRASE_RECOMBINASE PROTEIN MJ0367-RELATED"/>
    <property type="match status" value="1"/>
</dbReference>
<organism evidence="6 7">
    <name type="scientific">Thalassobaculum fulvum</name>
    <dbReference type="NCBI Taxonomy" id="1633335"/>
    <lineage>
        <taxon>Bacteria</taxon>
        <taxon>Pseudomonadati</taxon>
        <taxon>Pseudomonadota</taxon>
        <taxon>Alphaproteobacteria</taxon>
        <taxon>Rhodospirillales</taxon>
        <taxon>Thalassobaculaceae</taxon>
        <taxon>Thalassobaculum</taxon>
    </lineage>
</organism>
<dbReference type="Proteomes" id="UP000630353">
    <property type="component" value="Unassembled WGS sequence"/>
</dbReference>
<dbReference type="EMBL" id="BMZS01000003">
    <property type="protein sequence ID" value="GHD46498.1"/>
    <property type="molecule type" value="Genomic_DNA"/>
</dbReference>
<dbReference type="Gene3D" id="1.10.150.130">
    <property type="match status" value="1"/>
</dbReference>
<keyword evidence="4" id="KW-0233">DNA recombination</keyword>
<proteinExistence type="inferred from homology"/>